<dbReference type="GeneID" id="61230898"/>
<dbReference type="InterPro" id="IPR013430">
    <property type="entry name" value="Toxin_antidote_HigA"/>
</dbReference>
<organism evidence="3 4">
    <name type="scientific">Photobacterium angustum</name>
    <dbReference type="NCBI Taxonomy" id="661"/>
    <lineage>
        <taxon>Bacteria</taxon>
        <taxon>Pseudomonadati</taxon>
        <taxon>Pseudomonadota</taxon>
        <taxon>Gammaproteobacteria</taxon>
        <taxon>Vibrionales</taxon>
        <taxon>Vibrionaceae</taxon>
        <taxon>Photobacterium</taxon>
    </lineage>
</organism>
<evidence type="ECO:0000313" key="4">
    <source>
        <dbReference type="Proteomes" id="UP000241440"/>
    </source>
</evidence>
<name>A0A855SDC1_PHOAN</name>
<dbReference type="GO" id="GO:0003677">
    <property type="term" value="F:DNA binding"/>
    <property type="evidence" value="ECO:0007669"/>
    <property type="project" value="UniProtKB-KW"/>
</dbReference>
<dbReference type="Gene3D" id="1.10.260.40">
    <property type="entry name" value="lambda repressor-like DNA-binding domains"/>
    <property type="match status" value="1"/>
</dbReference>
<dbReference type="InterPro" id="IPR001387">
    <property type="entry name" value="Cro/C1-type_HTH"/>
</dbReference>
<dbReference type="PANTHER" id="PTHR36924">
    <property type="entry name" value="ANTITOXIN HIGA-1"/>
    <property type="match status" value="1"/>
</dbReference>
<proteinExistence type="predicted"/>
<dbReference type="InterPro" id="IPR010982">
    <property type="entry name" value="Lambda_DNA-bd_dom_sf"/>
</dbReference>
<dbReference type="SUPFAM" id="SSF47413">
    <property type="entry name" value="lambda repressor-like DNA-binding domains"/>
    <property type="match status" value="1"/>
</dbReference>
<dbReference type="SMART" id="SM00530">
    <property type="entry name" value="HTH_XRE"/>
    <property type="match status" value="1"/>
</dbReference>
<gene>
    <name evidence="3" type="primary">higA</name>
    <name evidence="3" type="ORF">C0W41_16405</name>
</gene>
<dbReference type="RefSeq" id="WP_080890382.1">
    <property type="nucleotide sequence ID" value="NZ_JZSX01000006.1"/>
</dbReference>
<dbReference type="CDD" id="cd00093">
    <property type="entry name" value="HTH_XRE"/>
    <property type="match status" value="1"/>
</dbReference>
<dbReference type="Pfam" id="PF01381">
    <property type="entry name" value="HTH_3"/>
    <property type="match status" value="1"/>
</dbReference>
<dbReference type="AlphaFoldDB" id="A0A855SDC1"/>
<keyword evidence="1" id="KW-0238">DNA-binding</keyword>
<dbReference type="Proteomes" id="UP000241440">
    <property type="component" value="Unassembled WGS sequence"/>
</dbReference>
<evidence type="ECO:0000313" key="3">
    <source>
        <dbReference type="EMBL" id="PSX06051.1"/>
    </source>
</evidence>
<sequence>MKNKPVAVGIILKEEFLEPMGITIVMLSEAMGVHRNTVSAIVNGKNINVTQAVLLASALGTSSEFWLNLQHNVDLWNARKMFEEVSKNIQAFDVNSLISNGYQ</sequence>
<evidence type="ECO:0000259" key="2">
    <source>
        <dbReference type="PROSITE" id="PS50943"/>
    </source>
</evidence>
<comment type="caution">
    <text evidence="3">The sequence shown here is derived from an EMBL/GenBank/DDBJ whole genome shotgun (WGS) entry which is preliminary data.</text>
</comment>
<reference evidence="3 4" key="1">
    <citation type="submission" date="2018-01" db="EMBL/GenBank/DDBJ databases">
        <title>Whole genome sequencing of Histamine producing bacteria.</title>
        <authorList>
            <person name="Butler K."/>
        </authorList>
    </citation>
    <scope>NUCLEOTIDE SEQUENCE [LARGE SCALE GENOMIC DNA]</scope>
    <source>
        <strain evidence="3 4">A2-1</strain>
    </source>
</reference>
<evidence type="ECO:0000256" key="1">
    <source>
        <dbReference type="ARBA" id="ARBA00023125"/>
    </source>
</evidence>
<dbReference type="NCBIfam" id="TIGR02607">
    <property type="entry name" value="antidote_HigA"/>
    <property type="match status" value="1"/>
</dbReference>
<dbReference type="PROSITE" id="PS50943">
    <property type="entry name" value="HTH_CROC1"/>
    <property type="match status" value="1"/>
</dbReference>
<feature type="domain" description="HTH cro/C1-type" evidence="2">
    <location>
        <begin position="12"/>
        <end position="66"/>
    </location>
</feature>
<dbReference type="PANTHER" id="PTHR36924:SF1">
    <property type="entry name" value="ANTITOXIN HIGA-1"/>
    <property type="match status" value="1"/>
</dbReference>
<protein>
    <submittedName>
        <fullName evidence="3">Addiction module antidote protein, HigA family</fullName>
    </submittedName>
</protein>
<dbReference type="EMBL" id="PYOY01000009">
    <property type="protein sequence ID" value="PSX06051.1"/>
    <property type="molecule type" value="Genomic_DNA"/>
</dbReference>
<accession>A0A855SDC1</accession>